<dbReference type="Gene3D" id="3.30.420.10">
    <property type="entry name" value="Ribonuclease H-like superfamily/Ribonuclease H"/>
    <property type="match status" value="1"/>
</dbReference>
<gene>
    <name evidence="3" type="primary">AVEN_137922_1</name>
    <name evidence="3" type="ORF">TNCT_387151</name>
</gene>
<dbReference type="InterPro" id="IPR036397">
    <property type="entry name" value="RNaseH_sf"/>
</dbReference>
<dbReference type="PANTHER" id="PTHR47331:SF1">
    <property type="entry name" value="GAG-LIKE PROTEIN"/>
    <property type="match status" value="1"/>
</dbReference>
<dbReference type="AlphaFoldDB" id="A0A8X6LBF4"/>
<evidence type="ECO:0000313" key="3">
    <source>
        <dbReference type="EMBL" id="GFR04646.1"/>
    </source>
</evidence>
<accession>A0A8X6LBF4</accession>
<evidence type="ECO:0000313" key="4">
    <source>
        <dbReference type="Proteomes" id="UP000887116"/>
    </source>
</evidence>
<sequence>MSAEAKRTSNLIMLTVVNATFKAEFFEKFSSFNKLKRVIAYYLRFVKNCSLAARKRRKSFLTTAELNEAEKAIVKFIQHDHFSMEVSYLSAGKQLPSSNKLIPLTPFYDDFGIIRVGGRLKNSILPESQKHPILLPKTNHVVNLIITDYHLKLLHAGPQLLQAALREKFWIISARDAIRRVVRRCIPCFRNRPKFSEKIMGDLPESRVCPSFVSQRTGLDFAGPFLIRSSKGRGSRNTKCYICVFVCLAKKAVHLEVLFHNQRFQTTFDRWRLLTRMTEHFWKRWSSEYLTLLQSRSKWRIVQKNLDIGDLVLIKHDNSPPLQWKLGKFMETFPGKDGKVRVVKVKTQTSEHVRPIAKLCPLPINT</sequence>
<feature type="domain" description="Integrase zinc-binding" evidence="1">
    <location>
        <begin position="142"/>
        <end position="193"/>
    </location>
</feature>
<dbReference type="Gene3D" id="1.10.340.70">
    <property type="match status" value="1"/>
</dbReference>
<dbReference type="Proteomes" id="UP000887116">
    <property type="component" value="Unassembled WGS sequence"/>
</dbReference>
<dbReference type="Pfam" id="PF17921">
    <property type="entry name" value="Integrase_H2C2"/>
    <property type="match status" value="1"/>
</dbReference>
<name>A0A8X6LBF4_TRICU</name>
<comment type="caution">
    <text evidence="3">The sequence shown here is derived from an EMBL/GenBank/DDBJ whole genome shotgun (WGS) entry which is preliminary data.</text>
</comment>
<dbReference type="InterPro" id="IPR040676">
    <property type="entry name" value="DUF5641"/>
</dbReference>
<evidence type="ECO:0000259" key="2">
    <source>
        <dbReference type="Pfam" id="PF18701"/>
    </source>
</evidence>
<reference evidence="3" key="1">
    <citation type="submission" date="2020-07" db="EMBL/GenBank/DDBJ databases">
        <title>Multicomponent nature underlies the extraordinary mechanical properties of spider dragline silk.</title>
        <authorList>
            <person name="Kono N."/>
            <person name="Nakamura H."/>
            <person name="Mori M."/>
            <person name="Yoshida Y."/>
            <person name="Ohtoshi R."/>
            <person name="Malay A.D."/>
            <person name="Moran D.A.P."/>
            <person name="Tomita M."/>
            <person name="Numata K."/>
            <person name="Arakawa K."/>
        </authorList>
    </citation>
    <scope>NUCLEOTIDE SEQUENCE</scope>
</reference>
<dbReference type="PANTHER" id="PTHR47331">
    <property type="entry name" value="PHD-TYPE DOMAIN-CONTAINING PROTEIN"/>
    <property type="match status" value="1"/>
</dbReference>
<dbReference type="InterPro" id="IPR041588">
    <property type="entry name" value="Integrase_H2C2"/>
</dbReference>
<dbReference type="Pfam" id="PF18701">
    <property type="entry name" value="DUF5641"/>
    <property type="match status" value="1"/>
</dbReference>
<keyword evidence="4" id="KW-1185">Reference proteome</keyword>
<dbReference type="OrthoDB" id="6434642at2759"/>
<feature type="domain" description="DUF5641" evidence="2">
    <location>
        <begin position="270"/>
        <end position="362"/>
    </location>
</feature>
<organism evidence="3 4">
    <name type="scientific">Trichonephila clavata</name>
    <name type="common">Joro spider</name>
    <name type="synonym">Nephila clavata</name>
    <dbReference type="NCBI Taxonomy" id="2740835"/>
    <lineage>
        <taxon>Eukaryota</taxon>
        <taxon>Metazoa</taxon>
        <taxon>Ecdysozoa</taxon>
        <taxon>Arthropoda</taxon>
        <taxon>Chelicerata</taxon>
        <taxon>Arachnida</taxon>
        <taxon>Araneae</taxon>
        <taxon>Araneomorphae</taxon>
        <taxon>Entelegynae</taxon>
        <taxon>Araneoidea</taxon>
        <taxon>Nephilidae</taxon>
        <taxon>Trichonephila</taxon>
    </lineage>
</organism>
<protein>
    <submittedName>
        <fullName evidence="3">Integrase catalytic domain-containing protein</fullName>
    </submittedName>
</protein>
<dbReference type="EMBL" id="BMAO01035608">
    <property type="protein sequence ID" value="GFR04646.1"/>
    <property type="molecule type" value="Genomic_DNA"/>
</dbReference>
<evidence type="ECO:0000259" key="1">
    <source>
        <dbReference type="Pfam" id="PF17921"/>
    </source>
</evidence>
<dbReference type="GO" id="GO:0003676">
    <property type="term" value="F:nucleic acid binding"/>
    <property type="evidence" value="ECO:0007669"/>
    <property type="project" value="InterPro"/>
</dbReference>
<proteinExistence type="predicted"/>